<organism evidence="6 7">
    <name type="scientific">Pythium oligandrum</name>
    <name type="common">Mycoparasitic fungus</name>
    <dbReference type="NCBI Taxonomy" id="41045"/>
    <lineage>
        <taxon>Eukaryota</taxon>
        <taxon>Sar</taxon>
        <taxon>Stramenopiles</taxon>
        <taxon>Oomycota</taxon>
        <taxon>Peronosporomycetes</taxon>
        <taxon>Pythiales</taxon>
        <taxon>Pythiaceae</taxon>
        <taxon>Pythium</taxon>
    </lineage>
</organism>
<proteinExistence type="predicted"/>
<dbReference type="InterPro" id="IPR001876">
    <property type="entry name" value="Znf_RanBP2"/>
</dbReference>
<dbReference type="PROSITE" id="PS01358">
    <property type="entry name" value="ZF_RANBP2_1"/>
    <property type="match status" value="1"/>
</dbReference>
<dbReference type="InterPro" id="IPR036443">
    <property type="entry name" value="Znf_RanBP2_sf"/>
</dbReference>
<feature type="domain" description="RanBP2-type" evidence="5">
    <location>
        <begin position="61"/>
        <end position="80"/>
    </location>
</feature>
<accession>A0A8K1FMN0</accession>
<evidence type="ECO:0000313" key="7">
    <source>
        <dbReference type="Proteomes" id="UP000794436"/>
    </source>
</evidence>
<dbReference type="SUPFAM" id="SSF90209">
    <property type="entry name" value="Ran binding protein zinc finger-like"/>
    <property type="match status" value="1"/>
</dbReference>
<feature type="compositionally biased region" description="Basic and acidic residues" evidence="4">
    <location>
        <begin position="261"/>
        <end position="282"/>
    </location>
</feature>
<reference evidence="6" key="1">
    <citation type="submission" date="2019-03" db="EMBL/GenBank/DDBJ databases">
        <title>Long read genome sequence of the mycoparasitic Pythium oligandrum ATCC 38472 isolated from sugarbeet rhizosphere.</title>
        <authorList>
            <person name="Gaulin E."/>
        </authorList>
    </citation>
    <scope>NUCLEOTIDE SEQUENCE</scope>
    <source>
        <strain evidence="6">ATCC 38472_TT</strain>
    </source>
</reference>
<dbReference type="AlphaFoldDB" id="A0A8K1FMN0"/>
<dbReference type="Proteomes" id="UP000794436">
    <property type="component" value="Unassembled WGS sequence"/>
</dbReference>
<evidence type="ECO:0000313" key="6">
    <source>
        <dbReference type="EMBL" id="TMW68416.1"/>
    </source>
</evidence>
<dbReference type="OrthoDB" id="70846at2759"/>
<comment type="caution">
    <text evidence="6">The sequence shown here is derived from an EMBL/GenBank/DDBJ whole genome shotgun (WGS) entry which is preliminary data.</text>
</comment>
<evidence type="ECO:0000259" key="5">
    <source>
        <dbReference type="PROSITE" id="PS01358"/>
    </source>
</evidence>
<name>A0A8K1FMN0_PYTOL</name>
<dbReference type="Gene3D" id="2.30.30.380">
    <property type="entry name" value="Zn-finger domain of Sec23/24"/>
    <property type="match status" value="1"/>
</dbReference>
<keyword evidence="1" id="KW-0479">Metal-binding</keyword>
<feature type="region of interest" description="Disordered" evidence="4">
    <location>
        <begin position="222"/>
        <end position="298"/>
    </location>
</feature>
<keyword evidence="3" id="KW-0862">Zinc</keyword>
<evidence type="ECO:0000256" key="2">
    <source>
        <dbReference type="ARBA" id="ARBA00022771"/>
    </source>
</evidence>
<gene>
    <name evidence="6" type="ORF">Poli38472_005884</name>
</gene>
<dbReference type="SMART" id="SM00547">
    <property type="entry name" value="ZnF_RBZ"/>
    <property type="match status" value="3"/>
</dbReference>
<evidence type="ECO:0000256" key="3">
    <source>
        <dbReference type="ARBA" id="ARBA00022833"/>
    </source>
</evidence>
<dbReference type="EMBL" id="SPLM01000002">
    <property type="protein sequence ID" value="TMW68416.1"/>
    <property type="molecule type" value="Genomic_DNA"/>
</dbReference>
<keyword evidence="2" id="KW-0863">Zinc-finger</keyword>
<evidence type="ECO:0000256" key="1">
    <source>
        <dbReference type="ARBA" id="ARBA00022723"/>
    </source>
</evidence>
<feature type="compositionally biased region" description="Basic and acidic residues" evidence="4">
    <location>
        <begin position="242"/>
        <end position="253"/>
    </location>
</feature>
<sequence length="347" mass="37277">MASHHMTSSVSLGPKIIPAAKAHPVACTTCTFLNMPGAQVCEMCGAEIKPPTHDVQANGMWRCGSCSNLNRKGLKQCSECAIPFSTSVTSSAPSQIFCSRCGFLNDGDNMECVQCDNQLRSRLEKIGTDLRDSTNFLARDIGVNINVKCPGCMIVCYVPPATAGLRCGTCHTYFASPTVGEVTNFHMNRLARSFRGFFTSASTPSDGEIPVGRLIAIGELARQRSTSNPQAESLAESSRSIESSHDAEGKESVGVEVEEAAEQKEEQKSEQKDERHEVHEEPGIFQEMRPATPPSTRAVTPTKAVRTHLPLAVPASPAVEAAEAPVVAPMAVYPQDLVEVEGDIVEL</sequence>
<keyword evidence="7" id="KW-1185">Reference proteome</keyword>
<protein>
    <recommendedName>
        <fullName evidence="5">RanBP2-type domain-containing protein</fullName>
    </recommendedName>
</protein>
<dbReference type="GO" id="GO:0008270">
    <property type="term" value="F:zinc ion binding"/>
    <property type="evidence" value="ECO:0007669"/>
    <property type="project" value="UniProtKB-KW"/>
</dbReference>
<evidence type="ECO:0000256" key="4">
    <source>
        <dbReference type="SAM" id="MobiDB-lite"/>
    </source>
</evidence>
<feature type="compositionally biased region" description="Low complexity" evidence="4">
    <location>
        <begin position="231"/>
        <end position="241"/>
    </location>
</feature>